<dbReference type="GO" id="GO:0023052">
    <property type="term" value="P:signaling"/>
    <property type="evidence" value="ECO:0007669"/>
    <property type="project" value="InterPro"/>
</dbReference>
<feature type="compositionally biased region" description="Basic and acidic residues" evidence="2">
    <location>
        <begin position="206"/>
        <end position="221"/>
    </location>
</feature>
<dbReference type="GO" id="GO:0098978">
    <property type="term" value="C:glutamatergic synapse"/>
    <property type="evidence" value="ECO:0007669"/>
    <property type="project" value="TreeGrafter"/>
</dbReference>
<proteinExistence type="inferred from homology"/>
<comment type="caution">
    <text evidence="3">The sequence shown here is derived from an EMBL/GenBank/DDBJ whole genome shotgun (WGS) entry which is preliminary data.</text>
</comment>
<accession>A0AA89CCY9</accession>
<dbReference type="InterPro" id="IPR005026">
    <property type="entry name" value="SAPAP"/>
</dbReference>
<feature type="region of interest" description="Disordered" evidence="2">
    <location>
        <begin position="309"/>
        <end position="331"/>
    </location>
</feature>
<sequence length="758" mass="84629">MVSLMVVYRCQGNQLSPVHVLSREYDHDRTVSYRKAITNQYSDEIKKLAQAKIEENYSPEVTVSAPERERSNSMPSQPETEQPNRLTPSKRTVGGSIGNFFRKLSPRLGRKSRKDKTGSVSSLDSEAQKEKRDDSFSRSRVRQSLMKLMGRGKSRSASRSRSEQGSVDDVSLEQEAGFVAPDRDSRNPQNFSTSSNRILKSIEQNSRSEKDVYHRFKEKQSPRTLGEKNVTNSGDIPQNRTQAVRVTPTRTEPSTKEAGTNEKRLSNNSDKENRTIVNGRVDPTVPDILRDATRLEKRAWAEGETNIDMVDSGPQRIDSPGGEDVRLAGKSPRGLMSGSLGGEGSIGECSLDVNLTGSEPSLSGGVDTASSKRVVLGSRENTIDSSSALSPIAASTPSVCLTEQKSSYRDQENDRFYTHSMPKLADTAEFSIPESTKIPSYLKLSCAVSGYGRYSQYSSYKSIEKRSPYSSCSSLHNSDPRSPEIMPVSRIVSPVSKTRGSNSELGLISPQPLDYRNGHVTNGVLHSDSVTNGQSRLRETYPTGDKKLDGEYFLNLTQEWENRLMSHCQNVEPDIHCPNLPEDAHGKIRAAIGKANLLMSQKFKQFQQLCSEHMFPSEDGKVLKWEDLQGFWDMIKIQADNVDDMFAEIELMRQNGWKELNTHSHSRASSVSSSPKSGSLSLSNCKYSSRYPRRKSSAKPKDTPESSPERTEKMRQAAKSREEARKKMLAEKRAAMKQKQKQQKQSDDVEIFVTDSTN</sequence>
<dbReference type="PANTHER" id="PTHR12353">
    <property type="entry name" value="DISKS LARGE-ASSOCIATED PROTEIN DAP SAP90/PSD-95-ASSOCIATED PROTEIN"/>
    <property type="match status" value="1"/>
</dbReference>
<feature type="compositionally biased region" description="Polar residues" evidence="2">
    <location>
        <begin position="187"/>
        <end position="205"/>
    </location>
</feature>
<dbReference type="GO" id="GO:0060090">
    <property type="term" value="F:molecular adaptor activity"/>
    <property type="evidence" value="ECO:0007669"/>
    <property type="project" value="TreeGrafter"/>
</dbReference>
<evidence type="ECO:0008006" key="5">
    <source>
        <dbReference type="Google" id="ProtNLM"/>
    </source>
</evidence>
<dbReference type="GO" id="GO:0099572">
    <property type="term" value="C:postsynaptic specialization"/>
    <property type="evidence" value="ECO:0007669"/>
    <property type="project" value="TreeGrafter"/>
</dbReference>
<feature type="compositionally biased region" description="Basic and acidic residues" evidence="2">
    <location>
        <begin position="253"/>
        <end position="270"/>
    </location>
</feature>
<comment type="similarity">
    <text evidence="1">Belongs to the SAPAP family.</text>
</comment>
<dbReference type="PANTHER" id="PTHR12353:SF31">
    <property type="entry name" value="LD44824P"/>
    <property type="match status" value="1"/>
</dbReference>
<dbReference type="Pfam" id="PF03359">
    <property type="entry name" value="GKAP"/>
    <property type="match status" value="1"/>
</dbReference>
<name>A0AA89CCY9_PINIB</name>
<dbReference type="EMBL" id="VSWD01000003">
    <property type="protein sequence ID" value="KAK3106613.1"/>
    <property type="molecule type" value="Genomic_DNA"/>
</dbReference>
<dbReference type="Proteomes" id="UP001186944">
    <property type="component" value="Unassembled WGS sequence"/>
</dbReference>
<evidence type="ECO:0000256" key="1">
    <source>
        <dbReference type="ARBA" id="ARBA00008839"/>
    </source>
</evidence>
<feature type="compositionally biased region" description="Polar residues" evidence="2">
    <location>
        <begin position="72"/>
        <end position="90"/>
    </location>
</feature>
<feature type="compositionally biased region" description="Basic residues" evidence="2">
    <location>
        <begin position="104"/>
        <end position="114"/>
    </location>
</feature>
<protein>
    <recommendedName>
        <fullName evidence="5">Disks large-associated protein 1</fullName>
    </recommendedName>
</protein>
<organism evidence="3 4">
    <name type="scientific">Pinctada imbricata</name>
    <name type="common">Atlantic pearl-oyster</name>
    <name type="synonym">Pinctada martensii</name>
    <dbReference type="NCBI Taxonomy" id="66713"/>
    <lineage>
        <taxon>Eukaryota</taxon>
        <taxon>Metazoa</taxon>
        <taxon>Spiralia</taxon>
        <taxon>Lophotrochozoa</taxon>
        <taxon>Mollusca</taxon>
        <taxon>Bivalvia</taxon>
        <taxon>Autobranchia</taxon>
        <taxon>Pteriomorphia</taxon>
        <taxon>Pterioida</taxon>
        <taxon>Pterioidea</taxon>
        <taxon>Pteriidae</taxon>
        <taxon>Pinctada</taxon>
    </lineage>
</organism>
<feature type="region of interest" description="Disordered" evidence="2">
    <location>
        <begin position="57"/>
        <end position="270"/>
    </location>
</feature>
<evidence type="ECO:0000313" key="3">
    <source>
        <dbReference type="EMBL" id="KAK3106613.1"/>
    </source>
</evidence>
<evidence type="ECO:0000313" key="4">
    <source>
        <dbReference type="Proteomes" id="UP001186944"/>
    </source>
</evidence>
<feature type="compositionally biased region" description="Basic and acidic residues" evidence="2">
    <location>
        <begin position="699"/>
        <end position="734"/>
    </location>
</feature>
<reference evidence="3" key="1">
    <citation type="submission" date="2019-08" db="EMBL/GenBank/DDBJ databases">
        <title>The improved chromosome-level genome for the pearl oyster Pinctada fucata martensii using PacBio sequencing and Hi-C.</title>
        <authorList>
            <person name="Zheng Z."/>
        </authorList>
    </citation>
    <scope>NUCLEOTIDE SEQUENCE</scope>
    <source>
        <strain evidence="3">ZZ-2019</strain>
        <tissue evidence="3">Adductor muscle</tissue>
    </source>
</reference>
<dbReference type="AlphaFoldDB" id="A0AA89CCY9"/>
<feature type="compositionally biased region" description="Basic and acidic residues" evidence="2">
    <location>
        <begin position="126"/>
        <end position="137"/>
    </location>
</feature>
<feature type="compositionally biased region" description="Low complexity" evidence="2">
    <location>
        <begin position="667"/>
        <end position="690"/>
    </location>
</feature>
<evidence type="ECO:0000256" key="2">
    <source>
        <dbReference type="SAM" id="MobiDB-lite"/>
    </source>
</evidence>
<feature type="region of interest" description="Disordered" evidence="2">
    <location>
        <begin position="664"/>
        <end position="758"/>
    </location>
</feature>
<feature type="compositionally biased region" description="Polar residues" evidence="2">
    <location>
        <begin position="229"/>
        <end position="252"/>
    </location>
</feature>
<keyword evidence="4" id="KW-1185">Reference proteome</keyword>
<gene>
    <name evidence="3" type="ORF">FSP39_023614</name>
</gene>